<dbReference type="EMBL" id="JACJVO010000027">
    <property type="protein sequence ID" value="MBB6733510.1"/>
    <property type="molecule type" value="Genomic_DNA"/>
</dbReference>
<reference evidence="7 8" key="1">
    <citation type="submission" date="2020-08" db="EMBL/GenBank/DDBJ databases">
        <title>Cohnella phylogeny.</title>
        <authorList>
            <person name="Dunlap C."/>
        </authorList>
    </citation>
    <scope>NUCLEOTIDE SEQUENCE [LARGE SCALE GENOMIC DNA]</scope>
    <source>
        <strain evidence="7 8">CBP 2801</strain>
    </source>
</reference>
<dbReference type="AlphaFoldDB" id="A0A7X0VXE3"/>
<feature type="transmembrane region" description="Helical" evidence="6">
    <location>
        <begin position="154"/>
        <end position="175"/>
    </location>
</feature>
<evidence type="ECO:0000256" key="2">
    <source>
        <dbReference type="ARBA" id="ARBA00009773"/>
    </source>
</evidence>
<name>A0A7X0VXE3_9BACL</name>
<proteinExistence type="inferred from homology"/>
<dbReference type="InterPro" id="IPR002549">
    <property type="entry name" value="AI-2E-like"/>
</dbReference>
<sequence length="345" mass="37265">MTTLKTVLVMGFGLLFLYLLFTVGAPFLLALVAVIFLEPLNALLIRRFKLGRLAAATVSATLFTAVLIGLMVLIGLKLVDELLGFWEHVPTYLNHANAYIQDLLNRADSLSGKGEQDLPLKLENWVSSLTSALESLASAVSGVLYSFAKGIPNFFIVLVVFLCAVYLLGFSLPAMKTSFLSLFEEQSREQVEQVMANLRRSVFGFLRAQILLSLVTYVLSFFGLLIIGTGYPLAVALLIVAVDILPILGTGAVLVPWAAYAFATGDTYTAVGLLLLFFVITIVRRTVEPKVLGDAVGIGALSALVSLYVGYELVGLVGVFLGPIVVIVFTAARKAGLLHFKIKLQ</sequence>
<evidence type="ECO:0000256" key="1">
    <source>
        <dbReference type="ARBA" id="ARBA00004141"/>
    </source>
</evidence>
<evidence type="ECO:0000256" key="3">
    <source>
        <dbReference type="ARBA" id="ARBA00022692"/>
    </source>
</evidence>
<feature type="transmembrane region" description="Helical" evidence="6">
    <location>
        <begin position="267"/>
        <end position="284"/>
    </location>
</feature>
<dbReference type="PANTHER" id="PTHR21716:SF68">
    <property type="entry name" value="TRANSPORT PROTEIN YTVI-RELATED"/>
    <property type="match status" value="1"/>
</dbReference>
<feature type="transmembrane region" description="Helical" evidence="6">
    <location>
        <begin position="234"/>
        <end position="255"/>
    </location>
</feature>
<dbReference type="Pfam" id="PF01594">
    <property type="entry name" value="AI-2E_transport"/>
    <property type="match status" value="1"/>
</dbReference>
<keyword evidence="8" id="KW-1185">Reference proteome</keyword>
<comment type="caution">
    <text evidence="7">The sequence shown here is derived from an EMBL/GenBank/DDBJ whole genome shotgun (WGS) entry which is preliminary data.</text>
</comment>
<dbReference type="GO" id="GO:0016020">
    <property type="term" value="C:membrane"/>
    <property type="evidence" value="ECO:0007669"/>
    <property type="project" value="UniProtKB-SubCell"/>
</dbReference>
<keyword evidence="5 6" id="KW-0472">Membrane</keyword>
<keyword evidence="3 6" id="KW-0812">Transmembrane</keyword>
<feature type="transmembrane region" description="Helical" evidence="6">
    <location>
        <begin position="12"/>
        <end position="38"/>
    </location>
</feature>
<gene>
    <name evidence="7" type="primary">ytvI</name>
    <name evidence="7" type="ORF">H7C18_21530</name>
</gene>
<organism evidence="7 8">
    <name type="scientific">Cohnella zeiphila</name>
    <dbReference type="NCBI Taxonomy" id="2761120"/>
    <lineage>
        <taxon>Bacteria</taxon>
        <taxon>Bacillati</taxon>
        <taxon>Bacillota</taxon>
        <taxon>Bacilli</taxon>
        <taxon>Bacillales</taxon>
        <taxon>Paenibacillaceae</taxon>
        <taxon>Cohnella</taxon>
    </lineage>
</organism>
<accession>A0A7X0VXE3</accession>
<dbReference type="PANTHER" id="PTHR21716">
    <property type="entry name" value="TRANSMEMBRANE PROTEIN"/>
    <property type="match status" value="1"/>
</dbReference>
<evidence type="ECO:0000313" key="7">
    <source>
        <dbReference type="EMBL" id="MBB6733510.1"/>
    </source>
</evidence>
<evidence type="ECO:0000256" key="5">
    <source>
        <dbReference type="ARBA" id="ARBA00023136"/>
    </source>
</evidence>
<dbReference type="NCBIfam" id="TIGR02872">
    <property type="entry name" value="spore_ytvI"/>
    <property type="match status" value="1"/>
</dbReference>
<keyword evidence="4 6" id="KW-1133">Transmembrane helix</keyword>
<dbReference type="Proteomes" id="UP000564644">
    <property type="component" value="Unassembled WGS sequence"/>
</dbReference>
<feature type="transmembrane region" description="Helical" evidence="6">
    <location>
        <begin position="315"/>
        <end position="332"/>
    </location>
</feature>
<dbReference type="RefSeq" id="WP_185131168.1">
    <property type="nucleotide sequence ID" value="NZ_JACJVO010000027.1"/>
</dbReference>
<feature type="transmembrane region" description="Helical" evidence="6">
    <location>
        <begin position="205"/>
        <end position="227"/>
    </location>
</feature>
<feature type="transmembrane region" description="Helical" evidence="6">
    <location>
        <begin position="50"/>
        <end position="76"/>
    </location>
</feature>
<dbReference type="GO" id="GO:0055085">
    <property type="term" value="P:transmembrane transport"/>
    <property type="evidence" value="ECO:0007669"/>
    <property type="project" value="TreeGrafter"/>
</dbReference>
<dbReference type="InterPro" id="IPR014227">
    <property type="entry name" value="YtvI-like"/>
</dbReference>
<evidence type="ECO:0000256" key="6">
    <source>
        <dbReference type="SAM" id="Phobius"/>
    </source>
</evidence>
<evidence type="ECO:0000313" key="8">
    <source>
        <dbReference type="Proteomes" id="UP000564644"/>
    </source>
</evidence>
<comment type="subcellular location">
    <subcellularLocation>
        <location evidence="1">Membrane</location>
        <topology evidence="1">Multi-pass membrane protein</topology>
    </subcellularLocation>
</comment>
<protein>
    <submittedName>
        <fullName evidence="7">Sporulation integral membrane protein YtvI</fullName>
    </submittedName>
</protein>
<evidence type="ECO:0000256" key="4">
    <source>
        <dbReference type="ARBA" id="ARBA00022989"/>
    </source>
</evidence>
<comment type="similarity">
    <text evidence="2">Belongs to the autoinducer-2 exporter (AI-2E) (TC 2.A.86) family.</text>
</comment>